<dbReference type="PANTHER" id="PTHR47107:SF1">
    <property type="entry name" value="CERAMIDE-BINDING PROTEIN SVF1-RELATED"/>
    <property type="match status" value="1"/>
</dbReference>
<feature type="domain" description="Svf1-like N-terminal" evidence="4">
    <location>
        <begin position="58"/>
        <end position="234"/>
    </location>
</feature>
<dbReference type="OrthoDB" id="2590239at2759"/>
<name>A0A376B3Q6_9ASCO</name>
<accession>A0A376B3Q6</accession>
<comment type="subcellular location">
    <subcellularLocation>
        <location evidence="1">Cytoplasm</location>
    </subcellularLocation>
</comment>
<dbReference type="InterPro" id="IPR013931">
    <property type="entry name" value="Svf1-like_N"/>
</dbReference>
<keyword evidence="3" id="KW-0963">Cytoplasm</keyword>
<gene>
    <name evidence="6" type="ORF">SCODWIG_01058</name>
</gene>
<comment type="similarity">
    <text evidence="2">Belongs to the SVF1 family.</text>
</comment>
<dbReference type="Pfam" id="PF17187">
    <property type="entry name" value="Svf1_C"/>
    <property type="match status" value="1"/>
</dbReference>
<dbReference type="Proteomes" id="UP000262825">
    <property type="component" value="Unassembled WGS sequence"/>
</dbReference>
<proteinExistence type="inferred from homology"/>
<dbReference type="AlphaFoldDB" id="A0A376B3Q6"/>
<reference evidence="7" key="1">
    <citation type="submission" date="2018-06" db="EMBL/GenBank/DDBJ databases">
        <authorList>
            <person name="Guldener U."/>
        </authorList>
    </citation>
    <scope>NUCLEOTIDE SEQUENCE [LARGE SCALE GENOMIC DNA]</scope>
    <source>
        <strain evidence="7">UTAD17</strain>
    </source>
</reference>
<dbReference type="InterPro" id="IPR051385">
    <property type="entry name" value="Ceramide-binding_SVF1"/>
</dbReference>
<evidence type="ECO:0000256" key="2">
    <source>
        <dbReference type="ARBA" id="ARBA00009069"/>
    </source>
</evidence>
<protein>
    <submittedName>
        <fullName evidence="6">Related to Survival factor 1</fullName>
    </submittedName>
</protein>
<keyword evidence="7" id="KW-1185">Reference proteome</keyword>
<dbReference type="InterPro" id="IPR033394">
    <property type="entry name" value="Svf1-like_C"/>
</dbReference>
<dbReference type="Pfam" id="PF08622">
    <property type="entry name" value="Svf1"/>
    <property type="match status" value="1"/>
</dbReference>
<dbReference type="SUPFAM" id="SSF159245">
    <property type="entry name" value="AttH-like"/>
    <property type="match status" value="1"/>
</dbReference>
<dbReference type="VEuPathDB" id="FungiDB:SCODWIG_01058"/>
<sequence>MLKWIQGSISSVTGLAEPEYGTDHIHPCTKKSLLDSSNPFVEATSKDFHWQVPENTNVETSTFYFKDFNKGYIGFAQVIHSNIGGLHTTAQFTFKLYNYLKKPSADSKDATTFETIWASNHLDEVEIINGNFYSDSLKIEWIDNDTKIHFVSDDTNDDLKVDLTFTKIAPGVKVGEDPTTYYGPDIENSWGRMRHVFWPRNECTGTITLPGDHEVIEFDNSGNKAIGMFVMALQGMKPHHAAKSWNFMNFVNEHYSAVLMEFVTPKSYGNTKVSVGIVVKDDKILSCTVDNDCQHLDCIVDSVGWSCPTKVVIDYNGVYNDSVVNTPFHATLEGSLGDEELVERVDVMKEIPTFIKNIVTGVAGTKPYIYQYCSDFTLTIKKEGNEEDGKEREKGETDIVEHGVGWFEFTFILEESADNADDVENVRNDDYEDSNNYTVDSMTDDLAGTWI</sequence>
<organism evidence="6 7">
    <name type="scientific">Saccharomycodes ludwigii</name>
    <dbReference type="NCBI Taxonomy" id="36035"/>
    <lineage>
        <taxon>Eukaryota</taxon>
        <taxon>Fungi</taxon>
        <taxon>Dikarya</taxon>
        <taxon>Ascomycota</taxon>
        <taxon>Saccharomycotina</taxon>
        <taxon>Saccharomycetes</taxon>
        <taxon>Saccharomycodales</taxon>
        <taxon>Saccharomycodaceae</taxon>
        <taxon>Saccharomycodes</taxon>
    </lineage>
</organism>
<evidence type="ECO:0000313" key="7">
    <source>
        <dbReference type="Proteomes" id="UP000262825"/>
    </source>
</evidence>
<evidence type="ECO:0000313" key="6">
    <source>
        <dbReference type="EMBL" id="SSD59297.1"/>
    </source>
</evidence>
<evidence type="ECO:0000259" key="4">
    <source>
        <dbReference type="Pfam" id="PF08622"/>
    </source>
</evidence>
<feature type="domain" description="Svf1-like C-terminal" evidence="5">
    <location>
        <begin position="236"/>
        <end position="412"/>
    </location>
</feature>
<dbReference type="PANTHER" id="PTHR47107">
    <property type="entry name" value="SVF1-LIKE PROTEIN YDR222W-RELATED"/>
    <property type="match status" value="1"/>
</dbReference>
<dbReference type="GO" id="GO:0006979">
    <property type="term" value="P:response to oxidative stress"/>
    <property type="evidence" value="ECO:0007669"/>
    <property type="project" value="InterPro"/>
</dbReference>
<evidence type="ECO:0000259" key="5">
    <source>
        <dbReference type="Pfam" id="PF17187"/>
    </source>
</evidence>
<dbReference type="GO" id="GO:0005737">
    <property type="term" value="C:cytoplasm"/>
    <property type="evidence" value="ECO:0007669"/>
    <property type="project" value="UniProtKB-SubCell"/>
</dbReference>
<dbReference type="EMBL" id="UFAJ01000119">
    <property type="protein sequence ID" value="SSD59297.1"/>
    <property type="molecule type" value="Genomic_DNA"/>
</dbReference>
<evidence type="ECO:0000256" key="3">
    <source>
        <dbReference type="ARBA" id="ARBA00022490"/>
    </source>
</evidence>
<evidence type="ECO:0000256" key="1">
    <source>
        <dbReference type="ARBA" id="ARBA00004496"/>
    </source>
</evidence>